<feature type="compositionally biased region" description="Polar residues" evidence="1">
    <location>
        <begin position="352"/>
        <end position="365"/>
    </location>
</feature>
<dbReference type="Proteomes" id="UP000028545">
    <property type="component" value="Unassembled WGS sequence"/>
</dbReference>
<dbReference type="KEGG" id="sapo:SAPIO_CDS6018"/>
<feature type="region of interest" description="Disordered" evidence="1">
    <location>
        <begin position="230"/>
        <end position="314"/>
    </location>
</feature>
<feature type="compositionally biased region" description="Pro residues" evidence="1">
    <location>
        <begin position="291"/>
        <end position="309"/>
    </location>
</feature>
<feature type="compositionally biased region" description="Low complexity" evidence="1">
    <location>
        <begin position="230"/>
        <end position="245"/>
    </location>
</feature>
<comment type="caution">
    <text evidence="2">The sequence shown here is derived from an EMBL/GenBank/DDBJ whole genome shotgun (WGS) entry which is preliminary data.</text>
</comment>
<proteinExistence type="predicted"/>
<reference evidence="2 3" key="1">
    <citation type="journal article" date="2014" name="Genome Announc.">
        <title>Draft genome sequence of the pathogenic fungus Scedosporium apiospermum.</title>
        <authorList>
            <person name="Vandeputte P."/>
            <person name="Ghamrawi S."/>
            <person name="Rechenmann M."/>
            <person name="Iltis A."/>
            <person name="Giraud S."/>
            <person name="Fleury M."/>
            <person name="Thornton C."/>
            <person name="Delhaes L."/>
            <person name="Meyer W."/>
            <person name="Papon N."/>
            <person name="Bouchara J.P."/>
        </authorList>
    </citation>
    <scope>NUCLEOTIDE SEQUENCE [LARGE SCALE GENOMIC DNA]</scope>
    <source>
        <strain evidence="2 3">IHEM 14462</strain>
    </source>
</reference>
<accession>A0A084G5X5</accession>
<evidence type="ECO:0000313" key="3">
    <source>
        <dbReference type="Proteomes" id="UP000028545"/>
    </source>
</evidence>
<name>A0A084G5X5_PSEDA</name>
<dbReference type="RefSeq" id="XP_016642536.1">
    <property type="nucleotide sequence ID" value="XM_016788220.1"/>
</dbReference>
<dbReference type="VEuPathDB" id="FungiDB:SAPIO_CDS6018"/>
<feature type="region of interest" description="Disordered" evidence="1">
    <location>
        <begin position="327"/>
        <end position="420"/>
    </location>
</feature>
<protein>
    <submittedName>
        <fullName evidence="2">Flocculation suppression protein</fullName>
    </submittedName>
</protein>
<evidence type="ECO:0000256" key="1">
    <source>
        <dbReference type="SAM" id="MobiDB-lite"/>
    </source>
</evidence>
<organism evidence="2 3">
    <name type="scientific">Pseudallescheria apiosperma</name>
    <name type="common">Scedosporium apiospermum</name>
    <dbReference type="NCBI Taxonomy" id="563466"/>
    <lineage>
        <taxon>Eukaryota</taxon>
        <taxon>Fungi</taxon>
        <taxon>Dikarya</taxon>
        <taxon>Ascomycota</taxon>
        <taxon>Pezizomycotina</taxon>
        <taxon>Sordariomycetes</taxon>
        <taxon>Hypocreomycetidae</taxon>
        <taxon>Microascales</taxon>
        <taxon>Microascaceae</taxon>
        <taxon>Scedosporium</taxon>
    </lineage>
</organism>
<dbReference type="GeneID" id="27725090"/>
<feature type="compositionally biased region" description="Acidic residues" evidence="1">
    <location>
        <begin position="400"/>
        <end position="410"/>
    </location>
</feature>
<keyword evidence="3" id="KW-1185">Reference proteome</keyword>
<sequence>MYGFHKVSDVFHTGNPETALWEFKHGNGNFKRGDLVGLREIKRRASKHALVHREFNSQKPSPLQPGAPAEPMPMTPDGNDPRLVGMEHSLYDMGIRLQRSEEQVNAMHMKHQAVSEVLGKVMQLNQELSRALLALVPSPDHPVHRDVVALQGEFQRQSDVLRAIDEPHEHFPNSRQQYFSNIENAPISPRQLAQDDPRRSTLAVPHRNNFYRPPVSSNLSVSVTPRRAFGSFSSSTAQTSPSSLRGPPPPPPAPHPLSNVEPAPSHLTRRHTSADIRAHGWQGQPNHSPYPAAPGGPPPPPVGQWPPSPNRLAPEDQRIRESFSNYSLSAASQQPRPHSRPTTPPPPFANGISGSDTFGSWSFNSAGGRENKNLAVRDSSGPPTRRGSMAHILNPADTAEREDEDEDPRGDDDRKRKRMQ</sequence>
<feature type="compositionally biased region" description="Pro residues" evidence="1">
    <location>
        <begin position="246"/>
        <end position="255"/>
    </location>
</feature>
<dbReference type="AlphaFoldDB" id="A0A084G5X5"/>
<dbReference type="OMA" id="SALWEFK"/>
<evidence type="ECO:0000313" key="2">
    <source>
        <dbReference type="EMBL" id="KEZ42737.1"/>
    </source>
</evidence>
<dbReference type="EMBL" id="JOWA01000099">
    <property type="protein sequence ID" value="KEZ42737.1"/>
    <property type="molecule type" value="Genomic_DNA"/>
</dbReference>
<dbReference type="OrthoDB" id="60033at2759"/>
<dbReference type="HOGENOM" id="CLU_031225_1_0_1"/>
<gene>
    <name evidence="2" type="ORF">SAPIO_CDS6018</name>
</gene>